<dbReference type="Gene3D" id="3.40.630.30">
    <property type="match status" value="1"/>
</dbReference>
<gene>
    <name evidence="2" type="ORF">EDC34_11237</name>
</gene>
<organism evidence="2 3">
    <name type="scientific">Thermomonas haemolytica</name>
    <dbReference type="NCBI Taxonomy" id="141949"/>
    <lineage>
        <taxon>Bacteria</taxon>
        <taxon>Pseudomonadati</taxon>
        <taxon>Pseudomonadota</taxon>
        <taxon>Gammaproteobacteria</taxon>
        <taxon>Lysobacterales</taxon>
        <taxon>Lysobacteraceae</taxon>
        <taxon>Thermomonas</taxon>
    </lineage>
</organism>
<evidence type="ECO:0000313" key="3">
    <source>
        <dbReference type="Proteomes" id="UP000295414"/>
    </source>
</evidence>
<dbReference type="Pfam" id="PF14542">
    <property type="entry name" value="Acetyltransf_CG"/>
    <property type="match status" value="1"/>
</dbReference>
<evidence type="ECO:0000259" key="1">
    <source>
        <dbReference type="PROSITE" id="PS51729"/>
    </source>
</evidence>
<evidence type="ECO:0000313" key="2">
    <source>
        <dbReference type="EMBL" id="TCT20432.1"/>
    </source>
</evidence>
<keyword evidence="3" id="KW-1185">Reference proteome</keyword>
<dbReference type="PANTHER" id="PTHR31435">
    <property type="entry name" value="PROTEIN NATD1"/>
    <property type="match status" value="1"/>
</dbReference>
<dbReference type="InterPro" id="IPR016181">
    <property type="entry name" value="Acyl_CoA_acyltransferase"/>
</dbReference>
<dbReference type="EMBL" id="SMAP01000012">
    <property type="protein sequence ID" value="TCT20432.1"/>
    <property type="molecule type" value="Genomic_DNA"/>
</dbReference>
<dbReference type="SUPFAM" id="SSF55729">
    <property type="entry name" value="Acyl-CoA N-acyltransferases (Nat)"/>
    <property type="match status" value="1"/>
</dbReference>
<accession>A0A4V2V1A4</accession>
<protein>
    <recommendedName>
        <fullName evidence="1">N-acetyltransferase domain-containing protein</fullName>
    </recommendedName>
</protein>
<dbReference type="PROSITE" id="PS51729">
    <property type="entry name" value="GNAT_YJDJ"/>
    <property type="match status" value="1"/>
</dbReference>
<dbReference type="CDD" id="cd04301">
    <property type="entry name" value="NAT_SF"/>
    <property type="match status" value="1"/>
</dbReference>
<proteinExistence type="predicted"/>
<dbReference type="OrthoDB" id="9813275at2"/>
<name>A0A4V2V1A4_9GAMM</name>
<dbReference type="RefSeq" id="WP_114961053.1">
    <property type="nucleotide sequence ID" value="NZ_MSZW01000004.1"/>
</dbReference>
<dbReference type="Proteomes" id="UP000295414">
    <property type="component" value="Unassembled WGS sequence"/>
</dbReference>
<dbReference type="InterPro" id="IPR045057">
    <property type="entry name" value="Gcn5-rel_NAT"/>
</dbReference>
<reference evidence="2 3" key="1">
    <citation type="submission" date="2019-03" db="EMBL/GenBank/DDBJ databases">
        <title>Genomic Encyclopedia of Type Strains, Phase IV (KMG-IV): sequencing the most valuable type-strain genomes for metagenomic binning, comparative biology and taxonomic classification.</title>
        <authorList>
            <person name="Goeker M."/>
        </authorList>
    </citation>
    <scope>NUCLEOTIDE SEQUENCE [LARGE SCALE GENOMIC DNA]</scope>
    <source>
        <strain evidence="2 3">DSM 13605</strain>
    </source>
</reference>
<sequence length="92" mass="10154">MHTIQHDPAHQRFSTEVDGHPARVDYTFDPTGAVMAITHTIVPPEIGGRGIAGALVQAALEHARAQGWKVDPQCSYADAWMRRHPEFDALRA</sequence>
<dbReference type="AlphaFoldDB" id="A0A4V2V1A4"/>
<dbReference type="InterPro" id="IPR031165">
    <property type="entry name" value="GNAT_YJDJ"/>
</dbReference>
<dbReference type="PANTHER" id="PTHR31435:SF9">
    <property type="entry name" value="PROTEIN NATD1"/>
    <property type="match status" value="1"/>
</dbReference>
<comment type="caution">
    <text evidence="2">The sequence shown here is derived from an EMBL/GenBank/DDBJ whole genome shotgun (WGS) entry which is preliminary data.</text>
</comment>
<feature type="domain" description="N-acetyltransferase" evidence="1">
    <location>
        <begin position="5"/>
        <end position="92"/>
    </location>
</feature>